<dbReference type="InterPro" id="IPR021727">
    <property type="entry name" value="DUF3299"/>
</dbReference>
<proteinExistence type="predicted"/>
<keyword evidence="2" id="KW-1185">Reference proteome</keyword>
<dbReference type="EMBL" id="CP036434">
    <property type="protein sequence ID" value="QDV07221.1"/>
    <property type="molecule type" value="Genomic_DNA"/>
</dbReference>
<evidence type="ECO:0000313" key="1">
    <source>
        <dbReference type="EMBL" id="QDV07221.1"/>
    </source>
</evidence>
<dbReference type="Pfam" id="PF11736">
    <property type="entry name" value="DUF3299"/>
    <property type="match status" value="1"/>
</dbReference>
<accession>A0A518ESZ7</accession>
<sequence length="277" mass="29680">MNERLSIFSVAARGTARGAACAGLALLAACGEAPVEGGTVVIGFEGGALDGSEDAVLEAEAEADAGPNAESGTDPALEALAASYLTLPIDELLASMGLARDEATQMMDLPDETIRQLAIARLRRDALDPDEGGAPERLDDGRLSVRFRHLSLDALDDFEFEEVMDSLMEGEVRFPQEVAAFDEKPVEITGYMIPVEWQRREVTEFMLVRDLLACCFGGAPQPDEWIHVSMEEGKGSPYFPFVPVSVEGTLHIEGIDDGSGYAAGCFHLNGTAAREVR</sequence>
<reference evidence="1 2" key="1">
    <citation type="submission" date="2019-02" db="EMBL/GenBank/DDBJ databases">
        <title>Deep-cultivation of Planctomycetes and their phenomic and genomic characterization uncovers novel biology.</title>
        <authorList>
            <person name="Wiegand S."/>
            <person name="Jogler M."/>
            <person name="Boedeker C."/>
            <person name="Pinto D."/>
            <person name="Vollmers J."/>
            <person name="Rivas-Marin E."/>
            <person name="Kohn T."/>
            <person name="Peeters S.H."/>
            <person name="Heuer A."/>
            <person name="Rast P."/>
            <person name="Oberbeckmann S."/>
            <person name="Bunk B."/>
            <person name="Jeske O."/>
            <person name="Meyerdierks A."/>
            <person name="Storesund J.E."/>
            <person name="Kallscheuer N."/>
            <person name="Luecker S."/>
            <person name="Lage O.M."/>
            <person name="Pohl T."/>
            <person name="Merkel B.J."/>
            <person name="Hornburger P."/>
            <person name="Mueller R.-W."/>
            <person name="Bruemmer F."/>
            <person name="Labrenz M."/>
            <person name="Spormann A.M."/>
            <person name="Op den Camp H."/>
            <person name="Overmann J."/>
            <person name="Amann R."/>
            <person name="Jetten M.S.M."/>
            <person name="Mascher T."/>
            <person name="Medema M.H."/>
            <person name="Devos D.P."/>
            <person name="Kaster A.-K."/>
            <person name="Ovreas L."/>
            <person name="Rohde M."/>
            <person name="Galperin M.Y."/>
            <person name="Jogler C."/>
        </authorList>
    </citation>
    <scope>NUCLEOTIDE SEQUENCE [LARGE SCALE GENOMIC DNA]</scope>
    <source>
        <strain evidence="1 2">Poly30</strain>
    </source>
</reference>
<organism evidence="1 2">
    <name type="scientific">Saltatorellus ferox</name>
    <dbReference type="NCBI Taxonomy" id="2528018"/>
    <lineage>
        <taxon>Bacteria</taxon>
        <taxon>Pseudomonadati</taxon>
        <taxon>Planctomycetota</taxon>
        <taxon>Planctomycetia</taxon>
        <taxon>Planctomycetia incertae sedis</taxon>
        <taxon>Saltatorellus</taxon>
    </lineage>
</organism>
<dbReference type="AlphaFoldDB" id="A0A518ESZ7"/>
<dbReference type="OrthoDB" id="267771at2"/>
<dbReference type="RefSeq" id="WP_145198089.1">
    <property type="nucleotide sequence ID" value="NZ_CP036434.1"/>
</dbReference>
<gene>
    <name evidence="1" type="ORF">Poly30_27400</name>
</gene>
<evidence type="ECO:0000313" key="2">
    <source>
        <dbReference type="Proteomes" id="UP000320390"/>
    </source>
</evidence>
<evidence type="ECO:0008006" key="3">
    <source>
        <dbReference type="Google" id="ProtNLM"/>
    </source>
</evidence>
<protein>
    <recommendedName>
        <fullName evidence="3">DUF3299 domain-containing protein</fullName>
    </recommendedName>
</protein>
<dbReference type="Gene3D" id="2.40.50.870">
    <property type="entry name" value="Protein of unknown function (DUF3299)"/>
    <property type="match status" value="1"/>
</dbReference>
<name>A0A518ESZ7_9BACT</name>
<dbReference type="Proteomes" id="UP000320390">
    <property type="component" value="Chromosome"/>
</dbReference>
<dbReference type="PROSITE" id="PS51257">
    <property type="entry name" value="PROKAR_LIPOPROTEIN"/>
    <property type="match status" value="1"/>
</dbReference>